<dbReference type="Proteomes" id="UP000275408">
    <property type="component" value="Unassembled WGS sequence"/>
</dbReference>
<dbReference type="AlphaFoldDB" id="A0A3M6UNZ0"/>
<evidence type="ECO:0000313" key="2">
    <source>
        <dbReference type="Proteomes" id="UP000275408"/>
    </source>
</evidence>
<comment type="caution">
    <text evidence="1">The sequence shown here is derived from an EMBL/GenBank/DDBJ whole genome shotgun (WGS) entry which is preliminary data.</text>
</comment>
<reference evidence="1 2" key="1">
    <citation type="journal article" date="2018" name="Sci. Rep.">
        <title>Comparative analysis of the Pocillopora damicornis genome highlights role of immune system in coral evolution.</title>
        <authorList>
            <person name="Cunning R."/>
            <person name="Bay R.A."/>
            <person name="Gillette P."/>
            <person name="Baker A.C."/>
            <person name="Traylor-Knowles N."/>
        </authorList>
    </citation>
    <scope>NUCLEOTIDE SEQUENCE [LARGE SCALE GENOMIC DNA]</scope>
    <source>
        <strain evidence="1">RSMAS</strain>
        <tissue evidence="1">Whole animal</tissue>
    </source>
</reference>
<sequence length="116" mass="12469">MQSHPDASIPVMSCDTLMQVATSATKNKPISNPSNGIFTYGGEEGFSRKIHGKNTDKVTINNSSVGSLPQRPMVGVQFLGRLLPIALVIVLANGRVFFLGLEESRSEQHQITSSLA</sequence>
<name>A0A3M6UNZ0_POCDA</name>
<proteinExistence type="predicted"/>
<keyword evidence="2" id="KW-1185">Reference proteome</keyword>
<gene>
    <name evidence="1" type="ORF">pdam_00023288</name>
</gene>
<dbReference type="EMBL" id="RCHS01001079">
    <property type="protein sequence ID" value="RMX55319.1"/>
    <property type="molecule type" value="Genomic_DNA"/>
</dbReference>
<evidence type="ECO:0000313" key="1">
    <source>
        <dbReference type="EMBL" id="RMX55319.1"/>
    </source>
</evidence>
<accession>A0A3M6UNZ0</accession>
<protein>
    <submittedName>
        <fullName evidence="1">Uncharacterized protein</fullName>
    </submittedName>
</protein>
<organism evidence="1 2">
    <name type="scientific">Pocillopora damicornis</name>
    <name type="common">Cauliflower coral</name>
    <name type="synonym">Millepora damicornis</name>
    <dbReference type="NCBI Taxonomy" id="46731"/>
    <lineage>
        <taxon>Eukaryota</taxon>
        <taxon>Metazoa</taxon>
        <taxon>Cnidaria</taxon>
        <taxon>Anthozoa</taxon>
        <taxon>Hexacorallia</taxon>
        <taxon>Scleractinia</taxon>
        <taxon>Astrocoeniina</taxon>
        <taxon>Pocilloporidae</taxon>
        <taxon>Pocillopora</taxon>
    </lineage>
</organism>